<dbReference type="Proteomes" id="UP001058860">
    <property type="component" value="Chromosome"/>
</dbReference>
<evidence type="ECO:0000313" key="1">
    <source>
        <dbReference type="EMBL" id="UUY01790.1"/>
    </source>
</evidence>
<sequence length="284" mass="32110">MSDRTIFDELIAASADLDRRARRVQGDKDVLVDDDDLDRLVADYHEWYANALAALPVELHDQFRDLFEGGLVIKRIRAFLENPGMVNPFFDEEQQSGLIDRWQHPFETTFHSSLLEQRQLLAEAKHLVKSAASSENLALIERICRGFPALSHAVAHRHASRPALLIGDEYDVQDLLGGILRMLFQDVREEDPAPTRAGGSSRVDFLLKREQVVVEVKMTRAGLKDRQVGDQLIQDVERYRAHPECGALVAFVYDPDRHIVNARGLEDDLAGERSGLIVRVVVVQ</sequence>
<name>A0ABY5PBG3_9ACTN</name>
<organism evidence="1 2">
    <name type="scientific">Svornostia abyssi</name>
    <dbReference type="NCBI Taxonomy" id="2898438"/>
    <lineage>
        <taxon>Bacteria</taxon>
        <taxon>Bacillati</taxon>
        <taxon>Actinomycetota</taxon>
        <taxon>Thermoleophilia</taxon>
        <taxon>Solirubrobacterales</taxon>
        <taxon>Baekduiaceae</taxon>
        <taxon>Svornostia</taxon>
    </lineage>
</organism>
<reference evidence="2" key="1">
    <citation type="submission" date="2021-11" db="EMBL/GenBank/DDBJ databases">
        <title>Cultivation dependent microbiological survey of springs from the worlds oldest radium mine currently devoted to the extraction of radon-saturated water.</title>
        <authorList>
            <person name="Kapinusova G."/>
            <person name="Smrhova T."/>
            <person name="Strejcek M."/>
            <person name="Suman J."/>
            <person name="Jani K."/>
            <person name="Pajer P."/>
            <person name="Uhlik O."/>
        </authorList>
    </citation>
    <scope>NUCLEOTIDE SEQUENCE [LARGE SCALE GENOMIC DNA]</scope>
    <source>
        <strain evidence="2">J379</strain>
    </source>
</reference>
<keyword evidence="2" id="KW-1185">Reference proteome</keyword>
<dbReference type="Pfam" id="PF18742">
    <property type="entry name" value="DpnII-MboI"/>
    <property type="match status" value="1"/>
</dbReference>
<gene>
    <name evidence="1" type="ORF">LRS13_13760</name>
</gene>
<accession>A0ABY5PBG3</accession>
<dbReference type="RefSeq" id="WP_353862338.1">
    <property type="nucleotide sequence ID" value="NZ_CP088295.1"/>
</dbReference>
<dbReference type="EMBL" id="CP088295">
    <property type="protein sequence ID" value="UUY01790.1"/>
    <property type="molecule type" value="Genomic_DNA"/>
</dbReference>
<proteinExistence type="predicted"/>
<evidence type="ECO:0000313" key="2">
    <source>
        <dbReference type="Proteomes" id="UP001058860"/>
    </source>
</evidence>
<protein>
    <submittedName>
        <fullName evidence="1">Uncharacterized protein</fullName>
    </submittedName>
</protein>